<evidence type="ECO:0000259" key="3">
    <source>
        <dbReference type="Pfam" id="PF08239"/>
    </source>
</evidence>
<evidence type="ECO:0000256" key="2">
    <source>
        <dbReference type="SAM" id="SignalP"/>
    </source>
</evidence>
<comment type="caution">
    <text evidence="4">The sequence shown here is derived from an EMBL/GenBank/DDBJ whole genome shotgun (WGS) entry which is preliminary data.</text>
</comment>
<dbReference type="Gene3D" id="2.30.30.40">
    <property type="entry name" value="SH3 Domains"/>
    <property type="match status" value="1"/>
</dbReference>
<feature type="compositionally biased region" description="Polar residues" evidence="1">
    <location>
        <begin position="231"/>
        <end position="240"/>
    </location>
</feature>
<evidence type="ECO:0000256" key="1">
    <source>
        <dbReference type="SAM" id="MobiDB-lite"/>
    </source>
</evidence>
<dbReference type="EMBL" id="PJNW01000013">
    <property type="protein sequence ID" value="PKR88264.1"/>
    <property type="molecule type" value="Genomic_DNA"/>
</dbReference>
<feature type="compositionally biased region" description="Low complexity" evidence="1">
    <location>
        <begin position="176"/>
        <end position="199"/>
    </location>
</feature>
<feature type="chain" id="PRO_5015065841" description="SH3b domain-containing protein" evidence="2">
    <location>
        <begin position="25"/>
        <end position="277"/>
    </location>
</feature>
<dbReference type="RefSeq" id="WP_101290332.1">
    <property type="nucleotide sequence ID" value="NZ_FOUQ01000014.1"/>
</dbReference>
<dbReference type="InterPro" id="IPR003646">
    <property type="entry name" value="SH3-like_bac-type"/>
</dbReference>
<evidence type="ECO:0000313" key="4">
    <source>
        <dbReference type="EMBL" id="PKR88264.1"/>
    </source>
</evidence>
<name>A0A1I4VZG7_9HYPH</name>
<keyword evidence="2" id="KW-0732">Signal</keyword>
<dbReference type="Proteomes" id="UP000233491">
    <property type="component" value="Unassembled WGS sequence"/>
</dbReference>
<sequence length="277" mass="29186">MRMPRLAALLCLAGLFPSTTGALAAPAEVLAAANLRTGPGAQYQALMVLPPGTPVEIYGCLGDDSWCDVGYGNMRGWLSARYLGSVRHWSPERRIMRPPVFSPPPIYREPPVYANPPPVYDGPGWGGPEPYPGDVYIEPPPVYVYRPPVTVRPAMPPLPQPDVGVYPANPHPAPPSAVAGRPPVAARPEPYPMPTVTGPATPPTARPEPYPMPTVTSPPAPTTTRPTANPNQSVSSSGQLAPSAPAPSTTDAKPKYGSAQGKPGAPCKWVNGVCRND</sequence>
<evidence type="ECO:0000313" key="5">
    <source>
        <dbReference type="Proteomes" id="UP000233491"/>
    </source>
</evidence>
<feature type="signal peptide" evidence="2">
    <location>
        <begin position="1"/>
        <end position="24"/>
    </location>
</feature>
<feature type="compositionally biased region" description="Low complexity" evidence="1">
    <location>
        <begin position="241"/>
        <end position="251"/>
    </location>
</feature>
<feature type="domain" description="SH3b" evidence="3">
    <location>
        <begin position="32"/>
        <end position="83"/>
    </location>
</feature>
<feature type="compositionally biased region" description="Pro residues" evidence="1">
    <location>
        <begin position="200"/>
        <end position="221"/>
    </location>
</feature>
<dbReference type="Pfam" id="PF08239">
    <property type="entry name" value="SH3_3"/>
    <property type="match status" value="1"/>
</dbReference>
<feature type="region of interest" description="Disordered" evidence="1">
    <location>
        <begin position="165"/>
        <end position="277"/>
    </location>
</feature>
<keyword evidence="5" id="KW-1185">Reference proteome</keyword>
<accession>A0A1I4VZG7</accession>
<proteinExistence type="predicted"/>
<dbReference type="AlphaFoldDB" id="A0A1I4VZG7"/>
<protein>
    <recommendedName>
        <fullName evidence="3">SH3b domain-containing protein</fullName>
    </recommendedName>
</protein>
<dbReference type="OrthoDB" id="8074373at2"/>
<organism evidence="4 5">
    <name type="scientific">Pleomorphomonas diazotrophica</name>
    <dbReference type="NCBI Taxonomy" id="1166257"/>
    <lineage>
        <taxon>Bacteria</taxon>
        <taxon>Pseudomonadati</taxon>
        <taxon>Pseudomonadota</taxon>
        <taxon>Alphaproteobacteria</taxon>
        <taxon>Hyphomicrobiales</taxon>
        <taxon>Pleomorphomonadaceae</taxon>
        <taxon>Pleomorphomonas</taxon>
    </lineage>
</organism>
<reference evidence="4 5" key="1">
    <citation type="submission" date="2017-12" db="EMBL/GenBank/DDBJ databases">
        <title>Anaerobic carbon monoxide metabolism by Pleomorphomonas carboxyditropha sp. nov., a new mesophilic hydrogenogenic carboxidotroph.</title>
        <authorList>
            <person name="Esquivel-Elizondo S."/>
            <person name="Krajmalnik-Brown R."/>
        </authorList>
    </citation>
    <scope>NUCLEOTIDE SEQUENCE [LARGE SCALE GENOMIC DNA]</scope>
    <source>
        <strain evidence="4 5">R5-392</strain>
    </source>
</reference>
<gene>
    <name evidence="4" type="ORF">CXZ10_15830</name>
</gene>